<gene>
    <name evidence="2" type="ORF">DFR59_104244</name>
</gene>
<keyword evidence="3" id="KW-1185">Reference proteome</keyword>
<protein>
    <submittedName>
        <fullName evidence="2">Uncharacterized protein</fullName>
    </submittedName>
</protein>
<feature type="transmembrane region" description="Helical" evidence="1">
    <location>
        <begin position="12"/>
        <end position="30"/>
    </location>
</feature>
<comment type="caution">
    <text evidence="2">The sequence shown here is derived from an EMBL/GenBank/DDBJ whole genome shotgun (WGS) entry which is preliminary data.</text>
</comment>
<keyword evidence="1" id="KW-0812">Transmembrane</keyword>
<dbReference type="AlphaFoldDB" id="A0A370GIZ5"/>
<sequence>MDYLFEWTSDPVVYAFYASIIFSFAVFKTWRWFQSKPLAQDGVRPSLIGCFTIAGTAEEQLFLPHVSIAARILKTVKRLERPTDEEDHLLLLTA</sequence>
<evidence type="ECO:0000256" key="1">
    <source>
        <dbReference type="SAM" id="Phobius"/>
    </source>
</evidence>
<proteinExistence type="predicted"/>
<keyword evidence="1" id="KW-0472">Membrane</keyword>
<reference evidence="2 3" key="1">
    <citation type="submission" date="2018-07" db="EMBL/GenBank/DDBJ databases">
        <title>Genomic Encyclopedia of Type Strains, Phase IV (KMG-IV): sequencing the most valuable type-strain genomes for metagenomic binning, comparative biology and taxonomic classification.</title>
        <authorList>
            <person name="Goeker M."/>
        </authorList>
    </citation>
    <scope>NUCLEOTIDE SEQUENCE [LARGE SCALE GENOMIC DNA]</scope>
    <source>
        <strain evidence="2 3">DSM 25281</strain>
    </source>
</reference>
<evidence type="ECO:0000313" key="3">
    <source>
        <dbReference type="Proteomes" id="UP000255326"/>
    </source>
</evidence>
<evidence type="ECO:0000313" key="2">
    <source>
        <dbReference type="EMBL" id="RDI43189.1"/>
    </source>
</evidence>
<name>A0A370GIZ5_9BACI</name>
<accession>A0A370GIZ5</accession>
<dbReference type="Proteomes" id="UP000255326">
    <property type="component" value="Unassembled WGS sequence"/>
</dbReference>
<dbReference type="EMBL" id="QQAY01000004">
    <property type="protein sequence ID" value="RDI43189.1"/>
    <property type="molecule type" value="Genomic_DNA"/>
</dbReference>
<keyword evidence="1" id="KW-1133">Transmembrane helix</keyword>
<organism evidence="2 3">
    <name type="scientific">Falsibacillus pallidus</name>
    <dbReference type="NCBI Taxonomy" id="493781"/>
    <lineage>
        <taxon>Bacteria</taxon>
        <taxon>Bacillati</taxon>
        <taxon>Bacillota</taxon>
        <taxon>Bacilli</taxon>
        <taxon>Bacillales</taxon>
        <taxon>Bacillaceae</taxon>
        <taxon>Falsibacillus</taxon>
    </lineage>
</organism>
<dbReference type="RefSeq" id="WP_114745487.1">
    <property type="nucleotide sequence ID" value="NZ_QQAY01000004.1"/>
</dbReference>
<dbReference type="OrthoDB" id="2931006at2"/>